<dbReference type="PANTHER" id="PTHR34219:SF1">
    <property type="entry name" value="PEPSY DOMAIN-CONTAINING PROTEIN"/>
    <property type="match status" value="1"/>
</dbReference>
<evidence type="ECO:0000256" key="1">
    <source>
        <dbReference type="SAM" id="Phobius"/>
    </source>
</evidence>
<organism evidence="2 3">
    <name type="scientific">Vibrio japonicus</name>
    <dbReference type="NCBI Taxonomy" id="1824638"/>
    <lineage>
        <taxon>Bacteria</taxon>
        <taxon>Pseudomonadati</taxon>
        <taxon>Pseudomonadota</taxon>
        <taxon>Gammaproteobacteria</taxon>
        <taxon>Vibrionales</taxon>
        <taxon>Vibrionaceae</taxon>
        <taxon>Vibrio</taxon>
    </lineage>
</organism>
<evidence type="ECO:0000313" key="2">
    <source>
        <dbReference type="EMBL" id="UUM32897.1"/>
    </source>
</evidence>
<keyword evidence="1" id="KW-1133">Transmembrane helix</keyword>
<protein>
    <submittedName>
        <fullName evidence="2">PepSY domain-containing protein</fullName>
    </submittedName>
</protein>
<gene>
    <name evidence="2" type="ORF">NP165_15160</name>
</gene>
<keyword evidence="1" id="KW-0472">Membrane</keyword>
<dbReference type="PANTHER" id="PTHR34219">
    <property type="entry name" value="IRON-REGULATED INNER MEMBRANE PROTEIN-RELATED"/>
    <property type="match status" value="1"/>
</dbReference>
<reference evidence="2" key="1">
    <citation type="submission" date="2022-07" db="EMBL/GenBank/DDBJ databases">
        <title>Complete genome of Vibrio japonicus strain JCM 31412T and phylogenomic assessment of the Nereis clade of the genus Vibrio.</title>
        <authorList>
            <person name="Shlafstein M.D."/>
            <person name="Emsley S.A."/>
            <person name="Ushijima B."/>
            <person name="Videau P."/>
            <person name="Saw J.H."/>
        </authorList>
    </citation>
    <scope>NUCLEOTIDE SEQUENCE</scope>
    <source>
        <strain evidence="2">JCM 31412</strain>
    </source>
</reference>
<dbReference type="Pfam" id="PF03929">
    <property type="entry name" value="PepSY_TM"/>
    <property type="match status" value="1"/>
</dbReference>
<keyword evidence="3" id="KW-1185">Reference proteome</keyword>
<dbReference type="InterPro" id="IPR005625">
    <property type="entry name" value="PepSY-ass_TM"/>
</dbReference>
<feature type="transmembrane region" description="Helical" evidence="1">
    <location>
        <begin position="32"/>
        <end position="56"/>
    </location>
</feature>
<feature type="transmembrane region" description="Helical" evidence="1">
    <location>
        <begin position="212"/>
        <end position="233"/>
    </location>
</feature>
<sequence length="483" mass="53860">MLGSQTQTQPKDNTRLQSTQQTKARYFLAWRWHFYAGLFVVPFMIMLSLTGLVMLFDDEIEQLRYQDVLSVVPQEQTLPASQQIAAVKSVYLEAAMTQFISSKQPDTANKVSIRFEDGKSLFIAVNPYTAQVQGEIDRSDSWYELANNIHGTLLIGKLGDFLIEIAASLSILLLVTGIYMWLPSDNASRAGFLKLRVSSGSRILLRDIHANLGGVLSVVLLLFVLSGLAWAGVWGAKMVQGWNTFPTYYTWGEKPQSDLTHSSLNHGSEEELPWNLEHSTLPQSQAQDHSGHHGSETVSMKHYATVSIDQIIDQAKALGFTQFKVFMPKSETGVYTVAANSMAGDVIDPRQDRTTHFDQYSGEVLVDVTWDDYTLMAKLMAAGISLHQGDVSVINKALNALFCIAFIAISITGVVMWWKRRPVGQQKLGVPPKFQQDAIWKSGLVCLLIIGICFPLAGLTIAVTLILDWLLVRRSKRLQHYFA</sequence>
<evidence type="ECO:0000313" key="3">
    <source>
        <dbReference type="Proteomes" id="UP001058602"/>
    </source>
</evidence>
<proteinExistence type="predicted"/>
<dbReference type="Proteomes" id="UP001058602">
    <property type="component" value="Chromosome 2"/>
</dbReference>
<dbReference type="RefSeq" id="WP_257086598.1">
    <property type="nucleotide sequence ID" value="NZ_CP102097.1"/>
</dbReference>
<accession>A0ABY5LLC1</accession>
<keyword evidence="1" id="KW-0812">Transmembrane</keyword>
<feature type="transmembrane region" description="Helical" evidence="1">
    <location>
        <begin position="161"/>
        <end position="182"/>
    </location>
</feature>
<feature type="transmembrane region" description="Helical" evidence="1">
    <location>
        <begin position="397"/>
        <end position="418"/>
    </location>
</feature>
<dbReference type="EMBL" id="CP102097">
    <property type="protein sequence ID" value="UUM32897.1"/>
    <property type="molecule type" value="Genomic_DNA"/>
</dbReference>
<name>A0ABY5LLC1_9VIBR</name>
<feature type="transmembrane region" description="Helical" evidence="1">
    <location>
        <begin position="438"/>
        <end position="471"/>
    </location>
</feature>